<protein>
    <submittedName>
        <fullName evidence="2">Uncharacterized protein</fullName>
    </submittedName>
</protein>
<dbReference type="EMBL" id="CAJNDS010002098">
    <property type="protein sequence ID" value="CAE7324876.1"/>
    <property type="molecule type" value="Genomic_DNA"/>
</dbReference>
<comment type="caution">
    <text evidence="2">The sequence shown here is derived from an EMBL/GenBank/DDBJ whole genome shotgun (WGS) entry which is preliminary data.</text>
</comment>
<accession>A0A812P9V2</accession>
<proteinExistence type="predicted"/>
<reference evidence="2" key="1">
    <citation type="submission" date="2021-02" db="EMBL/GenBank/DDBJ databases">
        <authorList>
            <person name="Dougan E. K."/>
            <person name="Rhodes N."/>
            <person name="Thang M."/>
            <person name="Chan C."/>
        </authorList>
    </citation>
    <scope>NUCLEOTIDE SEQUENCE</scope>
</reference>
<evidence type="ECO:0000256" key="1">
    <source>
        <dbReference type="SAM" id="MobiDB-lite"/>
    </source>
</evidence>
<evidence type="ECO:0000313" key="2">
    <source>
        <dbReference type="EMBL" id="CAE7324876.1"/>
    </source>
</evidence>
<organism evidence="2 3">
    <name type="scientific">Symbiodinium natans</name>
    <dbReference type="NCBI Taxonomy" id="878477"/>
    <lineage>
        <taxon>Eukaryota</taxon>
        <taxon>Sar</taxon>
        <taxon>Alveolata</taxon>
        <taxon>Dinophyceae</taxon>
        <taxon>Suessiales</taxon>
        <taxon>Symbiodiniaceae</taxon>
        <taxon>Symbiodinium</taxon>
    </lineage>
</organism>
<feature type="compositionally biased region" description="Pro residues" evidence="1">
    <location>
        <begin position="100"/>
        <end position="111"/>
    </location>
</feature>
<evidence type="ECO:0000313" key="3">
    <source>
        <dbReference type="Proteomes" id="UP000604046"/>
    </source>
</evidence>
<dbReference type="Proteomes" id="UP000604046">
    <property type="component" value="Unassembled WGS sequence"/>
</dbReference>
<gene>
    <name evidence="2" type="ORF">SNAT2548_LOCUS17010</name>
</gene>
<dbReference type="AlphaFoldDB" id="A0A812P9V2"/>
<feature type="region of interest" description="Disordered" evidence="1">
    <location>
        <begin position="1"/>
        <end position="129"/>
    </location>
</feature>
<name>A0A812P9V2_9DINO</name>
<keyword evidence="3" id="KW-1185">Reference proteome</keyword>
<sequence>MAEEEERSPNEPHEPIDEDDDDAAGTIQEIMDTPTPRRSRTRTRSPVAERSSSAKESGSVAKANDSGTVAIAKAGTEATASGPPVLPKSMASMGAIPGKPAGPPPPTPANPPCMGGGGRPPLAVGGPPPPTPVKTASMVLQQGIYTVVWDPNTCEYPGGMGLISQCLCLQL</sequence>